<keyword evidence="6 11" id="KW-0067">ATP-binding</keyword>
<gene>
    <name evidence="13" type="ORF">M407DRAFT_231625</name>
</gene>
<evidence type="ECO:0000256" key="4">
    <source>
        <dbReference type="ARBA" id="ARBA00022598"/>
    </source>
</evidence>
<protein>
    <recommendedName>
        <fullName evidence="10">Glutamate--tRNA ligase, mitochondrial</fullName>
        <ecNumber evidence="3">6.1.1.17</ecNumber>
    </recommendedName>
    <alternativeName>
        <fullName evidence="9">Glutamyl-tRNA synthetase</fullName>
    </alternativeName>
</protein>
<evidence type="ECO:0000256" key="5">
    <source>
        <dbReference type="ARBA" id="ARBA00022741"/>
    </source>
</evidence>
<organism evidence="13 14">
    <name type="scientific">Tulasnella calospora MUT 4182</name>
    <dbReference type="NCBI Taxonomy" id="1051891"/>
    <lineage>
        <taxon>Eukaryota</taxon>
        <taxon>Fungi</taxon>
        <taxon>Dikarya</taxon>
        <taxon>Basidiomycota</taxon>
        <taxon>Agaricomycotina</taxon>
        <taxon>Agaricomycetes</taxon>
        <taxon>Cantharellales</taxon>
        <taxon>Tulasnellaceae</taxon>
        <taxon>Tulasnella</taxon>
    </lineage>
</organism>
<dbReference type="PRINTS" id="PR00987">
    <property type="entry name" value="TRNASYNTHGLU"/>
</dbReference>
<dbReference type="NCBIfam" id="TIGR00464">
    <property type="entry name" value="gltX_bact"/>
    <property type="match status" value="1"/>
</dbReference>
<dbReference type="EC" id="6.1.1.17" evidence="3"/>
<dbReference type="GO" id="GO:0005524">
    <property type="term" value="F:ATP binding"/>
    <property type="evidence" value="ECO:0007669"/>
    <property type="project" value="UniProtKB-KW"/>
</dbReference>
<dbReference type="SUPFAM" id="SSF52374">
    <property type="entry name" value="Nucleotidylyl transferase"/>
    <property type="match status" value="1"/>
</dbReference>
<evidence type="ECO:0000256" key="3">
    <source>
        <dbReference type="ARBA" id="ARBA00012835"/>
    </source>
</evidence>
<evidence type="ECO:0000256" key="10">
    <source>
        <dbReference type="ARBA" id="ARBA00072917"/>
    </source>
</evidence>
<dbReference type="PROSITE" id="PS00178">
    <property type="entry name" value="AA_TRNA_LIGASE_I"/>
    <property type="match status" value="1"/>
</dbReference>
<dbReference type="GO" id="GO:0005739">
    <property type="term" value="C:mitochondrion"/>
    <property type="evidence" value="ECO:0007669"/>
    <property type="project" value="UniProtKB-SubCell"/>
</dbReference>
<evidence type="ECO:0000256" key="7">
    <source>
        <dbReference type="ARBA" id="ARBA00022917"/>
    </source>
</evidence>
<dbReference type="STRING" id="1051891.A0A0C3MIN0"/>
<keyword evidence="14" id="KW-1185">Reference proteome</keyword>
<dbReference type="HOGENOM" id="CLU_015768_6_3_1"/>
<keyword evidence="5 11" id="KW-0547">Nucleotide-binding</keyword>
<dbReference type="GO" id="GO:0008270">
    <property type="term" value="F:zinc ion binding"/>
    <property type="evidence" value="ECO:0007669"/>
    <property type="project" value="InterPro"/>
</dbReference>
<sequence>MTVRVRFAPSPTGSLHLGGLRTALYNYLTARRLGGIFTLRIEDTDRTRLVPGSVENIIKGLRWAGIDFDHGPERGGPFGPYYQSERLDLYHAYTKKLLETGRAYRCFCSPSTLTATRERLARMRSNATYDRTCLHLTDEEVARKVKAGEKHVVRFNVCHSDTAVPRKDPIKDLVFGALQDGHGSLPTDPILLKSDLFPTYHLASVVDDHEMKITHVIRGEEWLQSLPLHIDLYASLDLEPPNFAHLPLLLNPDGSKMSKRKGDVQVSDYIAKGWEPEAVVNWLALAGWGTSPKSSGIPDQPDGAMSMDELIQKFDIEALTHRRTILDPGKLTNLNKQHLATKIQAATNGEPSDILTRAENLLRKTYPDR</sequence>
<comment type="similarity">
    <text evidence="2">Belongs to the class-I aminoacyl-tRNA synthetase family. Glutamate--tRNA ligase type 1 subfamily.</text>
</comment>
<evidence type="ECO:0000256" key="9">
    <source>
        <dbReference type="ARBA" id="ARBA00030865"/>
    </source>
</evidence>
<dbReference type="EMBL" id="KN822947">
    <property type="protein sequence ID" value="KIO33547.1"/>
    <property type="molecule type" value="Genomic_DNA"/>
</dbReference>
<evidence type="ECO:0000259" key="12">
    <source>
        <dbReference type="Pfam" id="PF00749"/>
    </source>
</evidence>
<evidence type="ECO:0000256" key="11">
    <source>
        <dbReference type="RuleBase" id="RU363037"/>
    </source>
</evidence>
<keyword evidence="4 11" id="KW-0436">Ligase</keyword>
<dbReference type="OrthoDB" id="428822at2759"/>
<reference evidence="13 14" key="1">
    <citation type="submission" date="2014-04" db="EMBL/GenBank/DDBJ databases">
        <authorList>
            <consortium name="DOE Joint Genome Institute"/>
            <person name="Kuo A."/>
            <person name="Girlanda M."/>
            <person name="Perotto S."/>
            <person name="Kohler A."/>
            <person name="Nagy L.G."/>
            <person name="Floudas D."/>
            <person name="Copeland A."/>
            <person name="Barry K.W."/>
            <person name="Cichocki N."/>
            <person name="Veneault-Fourrey C."/>
            <person name="LaButti K."/>
            <person name="Lindquist E.A."/>
            <person name="Lipzen A."/>
            <person name="Lundell T."/>
            <person name="Morin E."/>
            <person name="Murat C."/>
            <person name="Sun H."/>
            <person name="Tunlid A."/>
            <person name="Henrissat B."/>
            <person name="Grigoriev I.V."/>
            <person name="Hibbett D.S."/>
            <person name="Martin F."/>
            <person name="Nordberg H.P."/>
            <person name="Cantor M.N."/>
            <person name="Hua S.X."/>
        </authorList>
    </citation>
    <scope>NUCLEOTIDE SEQUENCE [LARGE SCALE GENOMIC DNA]</scope>
    <source>
        <strain evidence="13 14">MUT 4182</strain>
    </source>
</reference>
<name>A0A0C3MIN0_9AGAM</name>
<dbReference type="CDD" id="cd00808">
    <property type="entry name" value="GluRS_core"/>
    <property type="match status" value="1"/>
</dbReference>
<comment type="subcellular location">
    <subcellularLocation>
        <location evidence="1">Mitochondrion</location>
    </subcellularLocation>
</comment>
<evidence type="ECO:0000313" key="14">
    <source>
        <dbReference type="Proteomes" id="UP000054248"/>
    </source>
</evidence>
<dbReference type="FunFam" id="3.40.50.620:FF:000045">
    <property type="entry name" value="Glutamate--tRNA ligase, mitochondrial"/>
    <property type="match status" value="1"/>
</dbReference>
<reference evidence="14" key="2">
    <citation type="submission" date="2015-01" db="EMBL/GenBank/DDBJ databases">
        <title>Evolutionary Origins and Diversification of the Mycorrhizal Mutualists.</title>
        <authorList>
            <consortium name="DOE Joint Genome Institute"/>
            <consortium name="Mycorrhizal Genomics Consortium"/>
            <person name="Kohler A."/>
            <person name="Kuo A."/>
            <person name="Nagy L.G."/>
            <person name="Floudas D."/>
            <person name="Copeland A."/>
            <person name="Barry K.W."/>
            <person name="Cichocki N."/>
            <person name="Veneault-Fourrey C."/>
            <person name="LaButti K."/>
            <person name="Lindquist E.A."/>
            <person name="Lipzen A."/>
            <person name="Lundell T."/>
            <person name="Morin E."/>
            <person name="Murat C."/>
            <person name="Riley R."/>
            <person name="Ohm R."/>
            <person name="Sun H."/>
            <person name="Tunlid A."/>
            <person name="Henrissat B."/>
            <person name="Grigoriev I.V."/>
            <person name="Hibbett D.S."/>
            <person name="Martin F."/>
        </authorList>
    </citation>
    <scope>NUCLEOTIDE SEQUENCE [LARGE SCALE GENOMIC DNA]</scope>
    <source>
        <strain evidence="14">MUT 4182</strain>
    </source>
</reference>
<dbReference type="InterPro" id="IPR033910">
    <property type="entry name" value="GluRS_core"/>
</dbReference>
<proteinExistence type="inferred from homology"/>
<keyword evidence="7 11" id="KW-0648">Protein biosynthesis</keyword>
<dbReference type="GO" id="GO:0004818">
    <property type="term" value="F:glutamate-tRNA ligase activity"/>
    <property type="evidence" value="ECO:0007669"/>
    <property type="project" value="UniProtKB-EC"/>
</dbReference>
<dbReference type="InterPro" id="IPR020058">
    <property type="entry name" value="Glu/Gln-tRNA-synth_Ib_cat-dom"/>
</dbReference>
<accession>A0A0C3MIN0</accession>
<evidence type="ECO:0000256" key="8">
    <source>
        <dbReference type="ARBA" id="ARBA00023146"/>
    </source>
</evidence>
<dbReference type="InterPro" id="IPR004527">
    <property type="entry name" value="Glu-tRNA-ligase_bac/mito"/>
</dbReference>
<dbReference type="GO" id="GO:0006424">
    <property type="term" value="P:glutamyl-tRNA aminoacylation"/>
    <property type="evidence" value="ECO:0007669"/>
    <property type="project" value="InterPro"/>
</dbReference>
<dbReference type="InterPro" id="IPR014729">
    <property type="entry name" value="Rossmann-like_a/b/a_fold"/>
</dbReference>
<dbReference type="InterPro" id="IPR000924">
    <property type="entry name" value="Glu/Gln-tRNA-synth"/>
</dbReference>
<dbReference type="Proteomes" id="UP000054248">
    <property type="component" value="Unassembled WGS sequence"/>
</dbReference>
<dbReference type="PANTHER" id="PTHR43311">
    <property type="entry name" value="GLUTAMATE--TRNA LIGASE"/>
    <property type="match status" value="1"/>
</dbReference>
<dbReference type="PANTHER" id="PTHR43311:SF2">
    <property type="entry name" value="GLUTAMATE--TRNA LIGASE, MITOCHONDRIAL-RELATED"/>
    <property type="match status" value="1"/>
</dbReference>
<evidence type="ECO:0000256" key="1">
    <source>
        <dbReference type="ARBA" id="ARBA00004173"/>
    </source>
</evidence>
<dbReference type="InterPro" id="IPR001412">
    <property type="entry name" value="aa-tRNA-synth_I_CS"/>
</dbReference>
<evidence type="ECO:0000313" key="13">
    <source>
        <dbReference type="EMBL" id="KIO33547.1"/>
    </source>
</evidence>
<evidence type="ECO:0000256" key="2">
    <source>
        <dbReference type="ARBA" id="ARBA00007894"/>
    </source>
</evidence>
<dbReference type="InterPro" id="IPR049940">
    <property type="entry name" value="GluQ/Sye"/>
</dbReference>
<dbReference type="Pfam" id="PF00749">
    <property type="entry name" value="tRNA-synt_1c"/>
    <property type="match status" value="1"/>
</dbReference>
<feature type="domain" description="Glutamyl/glutaminyl-tRNA synthetase class Ib catalytic" evidence="12">
    <location>
        <begin position="3"/>
        <end position="331"/>
    </location>
</feature>
<keyword evidence="8 11" id="KW-0030">Aminoacyl-tRNA synthetase</keyword>
<evidence type="ECO:0000256" key="6">
    <source>
        <dbReference type="ARBA" id="ARBA00022840"/>
    </source>
</evidence>
<dbReference type="Gene3D" id="3.40.50.620">
    <property type="entry name" value="HUPs"/>
    <property type="match status" value="1"/>
</dbReference>
<dbReference type="AlphaFoldDB" id="A0A0C3MIN0"/>